<feature type="modified residue" description="4-aspartylphosphate" evidence="6">
    <location>
        <position position="53"/>
    </location>
</feature>
<dbReference type="Pfam" id="PF00072">
    <property type="entry name" value="Response_reg"/>
    <property type="match status" value="1"/>
</dbReference>
<dbReference type="CDD" id="cd17574">
    <property type="entry name" value="REC_OmpR"/>
    <property type="match status" value="1"/>
</dbReference>
<dbReference type="SMART" id="SM00448">
    <property type="entry name" value="REC"/>
    <property type="match status" value="1"/>
</dbReference>
<dbReference type="InterPro" id="IPR039420">
    <property type="entry name" value="WalR-like"/>
</dbReference>
<dbReference type="SUPFAM" id="SSF52172">
    <property type="entry name" value="CheY-like"/>
    <property type="match status" value="1"/>
</dbReference>
<dbReference type="KEGG" id="aba:Acid345_0509"/>
<accession>Q1IUD6</accession>
<dbReference type="SMART" id="SM00862">
    <property type="entry name" value="Trans_reg_C"/>
    <property type="match status" value="1"/>
</dbReference>
<dbReference type="STRING" id="204669.Acid345_0509"/>
<feature type="domain" description="OmpR/PhoB-type" evidence="9">
    <location>
        <begin position="126"/>
        <end position="225"/>
    </location>
</feature>
<sequence>MIARILVVDDEQQITRVLRTTLSAKGYEIRVANDGETAFEIMKDWVPDLVITDISMPNMDGLALCKELRARSQVPIIVLSVKEDERTKVKALDLGADDYITKPFNINELLARIRANLRRAPVAEIATILELGDFVIDTAAHLVKVRGTEVRLTPKEFDLLLYLARHPGKVVPHRTLLSSVWGADHAEQSEYLRVFVGQLRKKIEGENSNKRYILTERWIGYRFIPEGEPIAA</sequence>
<dbReference type="GO" id="GO:0005829">
    <property type="term" value="C:cytosol"/>
    <property type="evidence" value="ECO:0007669"/>
    <property type="project" value="TreeGrafter"/>
</dbReference>
<dbReference type="GO" id="GO:0000156">
    <property type="term" value="F:phosphorelay response regulator activity"/>
    <property type="evidence" value="ECO:0007669"/>
    <property type="project" value="TreeGrafter"/>
</dbReference>
<dbReference type="CDD" id="cd00383">
    <property type="entry name" value="trans_reg_C"/>
    <property type="match status" value="1"/>
</dbReference>
<proteinExistence type="predicted"/>
<dbReference type="Proteomes" id="UP000002432">
    <property type="component" value="Chromosome"/>
</dbReference>
<keyword evidence="1 6" id="KW-0597">Phosphoprotein</keyword>
<dbReference type="eggNOG" id="COG0745">
    <property type="taxonomic scope" value="Bacteria"/>
</dbReference>
<organism evidence="10 11">
    <name type="scientific">Koribacter versatilis (strain Ellin345)</name>
    <dbReference type="NCBI Taxonomy" id="204669"/>
    <lineage>
        <taxon>Bacteria</taxon>
        <taxon>Pseudomonadati</taxon>
        <taxon>Acidobacteriota</taxon>
        <taxon>Terriglobia</taxon>
        <taxon>Terriglobales</taxon>
        <taxon>Candidatus Korobacteraceae</taxon>
        <taxon>Candidatus Korobacter</taxon>
    </lineage>
</organism>
<dbReference type="FunFam" id="3.40.50.2300:FF:000001">
    <property type="entry name" value="DNA-binding response regulator PhoB"/>
    <property type="match status" value="1"/>
</dbReference>
<evidence type="ECO:0000256" key="3">
    <source>
        <dbReference type="ARBA" id="ARBA00023015"/>
    </source>
</evidence>
<name>Q1IUD6_KORVE</name>
<keyword evidence="5" id="KW-0804">Transcription</keyword>
<reference evidence="10 11" key="1">
    <citation type="journal article" date="2009" name="Appl. Environ. Microbiol.">
        <title>Three genomes from the phylum Acidobacteria provide insight into the lifestyles of these microorganisms in soils.</title>
        <authorList>
            <person name="Ward N.L."/>
            <person name="Challacombe J.F."/>
            <person name="Janssen P.H."/>
            <person name="Henrissat B."/>
            <person name="Coutinho P.M."/>
            <person name="Wu M."/>
            <person name="Xie G."/>
            <person name="Haft D.H."/>
            <person name="Sait M."/>
            <person name="Badger J."/>
            <person name="Barabote R.D."/>
            <person name="Bradley B."/>
            <person name="Brettin T.S."/>
            <person name="Brinkac L.M."/>
            <person name="Bruce D."/>
            <person name="Creasy T."/>
            <person name="Daugherty S.C."/>
            <person name="Davidsen T.M."/>
            <person name="DeBoy R.T."/>
            <person name="Detter J.C."/>
            <person name="Dodson R.J."/>
            <person name="Durkin A.S."/>
            <person name="Ganapathy A."/>
            <person name="Gwinn-Giglio M."/>
            <person name="Han C.S."/>
            <person name="Khouri H."/>
            <person name="Kiss H."/>
            <person name="Kothari S.P."/>
            <person name="Madupu R."/>
            <person name="Nelson K.E."/>
            <person name="Nelson W.C."/>
            <person name="Paulsen I."/>
            <person name="Penn K."/>
            <person name="Ren Q."/>
            <person name="Rosovitz M.J."/>
            <person name="Selengut J.D."/>
            <person name="Shrivastava S."/>
            <person name="Sullivan S.A."/>
            <person name="Tapia R."/>
            <person name="Thompson L.S."/>
            <person name="Watkins K.L."/>
            <person name="Yang Q."/>
            <person name="Yu C."/>
            <person name="Zafar N."/>
            <person name="Zhou L."/>
            <person name="Kuske C.R."/>
        </authorList>
    </citation>
    <scope>NUCLEOTIDE SEQUENCE [LARGE SCALE GENOMIC DNA]</scope>
    <source>
        <strain evidence="10 11">Ellin345</strain>
    </source>
</reference>
<dbReference type="Pfam" id="PF00486">
    <property type="entry name" value="Trans_reg_C"/>
    <property type="match status" value="1"/>
</dbReference>
<evidence type="ECO:0000256" key="7">
    <source>
        <dbReference type="PROSITE-ProRule" id="PRU01091"/>
    </source>
</evidence>
<evidence type="ECO:0000259" key="9">
    <source>
        <dbReference type="PROSITE" id="PS51755"/>
    </source>
</evidence>
<evidence type="ECO:0000256" key="5">
    <source>
        <dbReference type="ARBA" id="ARBA00023163"/>
    </source>
</evidence>
<dbReference type="Gene3D" id="6.10.250.690">
    <property type="match status" value="1"/>
</dbReference>
<dbReference type="GO" id="GO:0032993">
    <property type="term" value="C:protein-DNA complex"/>
    <property type="evidence" value="ECO:0007669"/>
    <property type="project" value="TreeGrafter"/>
</dbReference>
<dbReference type="AlphaFoldDB" id="Q1IUD6"/>
<dbReference type="EMBL" id="CP000360">
    <property type="protein sequence ID" value="ABF39514.1"/>
    <property type="molecule type" value="Genomic_DNA"/>
</dbReference>
<evidence type="ECO:0000313" key="10">
    <source>
        <dbReference type="EMBL" id="ABF39514.1"/>
    </source>
</evidence>
<gene>
    <name evidence="10" type="ordered locus">Acid345_0509</name>
</gene>
<dbReference type="PROSITE" id="PS50110">
    <property type="entry name" value="RESPONSE_REGULATORY"/>
    <property type="match status" value="1"/>
</dbReference>
<protein>
    <submittedName>
        <fullName evidence="10">Two component transcriptional regulator, winged helix family</fullName>
    </submittedName>
</protein>
<dbReference type="PANTHER" id="PTHR48111:SF50">
    <property type="entry name" value="KDP OPERON TRANSCRIPTIONAL REGULATORY PROTEIN KDPE"/>
    <property type="match status" value="1"/>
</dbReference>
<dbReference type="InterPro" id="IPR011006">
    <property type="entry name" value="CheY-like_superfamily"/>
</dbReference>
<evidence type="ECO:0000256" key="2">
    <source>
        <dbReference type="ARBA" id="ARBA00023012"/>
    </source>
</evidence>
<keyword evidence="4 7" id="KW-0238">DNA-binding</keyword>
<dbReference type="InterPro" id="IPR001789">
    <property type="entry name" value="Sig_transdc_resp-reg_receiver"/>
</dbReference>
<dbReference type="GO" id="GO:0000976">
    <property type="term" value="F:transcription cis-regulatory region binding"/>
    <property type="evidence" value="ECO:0007669"/>
    <property type="project" value="TreeGrafter"/>
</dbReference>
<dbReference type="HOGENOM" id="CLU_000445_30_8_0"/>
<dbReference type="SUPFAM" id="SSF46894">
    <property type="entry name" value="C-terminal effector domain of the bipartite response regulators"/>
    <property type="match status" value="1"/>
</dbReference>
<dbReference type="InterPro" id="IPR036388">
    <property type="entry name" value="WH-like_DNA-bd_sf"/>
</dbReference>
<dbReference type="OrthoDB" id="9790454at2"/>
<dbReference type="InterPro" id="IPR016032">
    <property type="entry name" value="Sig_transdc_resp-reg_C-effctor"/>
</dbReference>
<dbReference type="RefSeq" id="WP_011521316.1">
    <property type="nucleotide sequence ID" value="NC_008009.1"/>
</dbReference>
<feature type="domain" description="Response regulatory" evidence="8">
    <location>
        <begin position="4"/>
        <end position="117"/>
    </location>
</feature>
<dbReference type="EnsemblBacteria" id="ABF39514">
    <property type="protein sequence ID" value="ABF39514"/>
    <property type="gene ID" value="Acid345_0509"/>
</dbReference>
<keyword evidence="11" id="KW-1185">Reference proteome</keyword>
<dbReference type="PROSITE" id="PS51755">
    <property type="entry name" value="OMPR_PHOB"/>
    <property type="match status" value="1"/>
</dbReference>
<evidence type="ECO:0000259" key="8">
    <source>
        <dbReference type="PROSITE" id="PS50110"/>
    </source>
</evidence>
<keyword evidence="2" id="KW-0902">Two-component regulatory system</keyword>
<dbReference type="Gene3D" id="3.40.50.2300">
    <property type="match status" value="1"/>
</dbReference>
<evidence type="ECO:0000256" key="1">
    <source>
        <dbReference type="ARBA" id="ARBA00022553"/>
    </source>
</evidence>
<dbReference type="InterPro" id="IPR001867">
    <property type="entry name" value="OmpR/PhoB-type_DNA-bd"/>
</dbReference>
<evidence type="ECO:0000313" key="11">
    <source>
        <dbReference type="Proteomes" id="UP000002432"/>
    </source>
</evidence>
<dbReference type="Gene3D" id="1.10.10.10">
    <property type="entry name" value="Winged helix-like DNA-binding domain superfamily/Winged helix DNA-binding domain"/>
    <property type="match status" value="1"/>
</dbReference>
<dbReference type="GO" id="GO:0006355">
    <property type="term" value="P:regulation of DNA-templated transcription"/>
    <property type="evidence" value="ECO:0007669"/>
    <property type="project" value="InterPro"/>
</dbReference>
<evidence type="ECO:0000256" key="4">
    <source>
        <dbReference type="ARBA" id="ARBA00023125"/>
    </source>
</evidence>
<dbReference type="PANTHER" id="PTHR48111">
    <property type="entry name" value="REGULATOR OF RPOS"/>
    <property type="match status" value="1"/>
</dbReference>
<feature type="DNA-binding region" description="OmpR/PhoB-type" evidence="7">
    <location>
        <begin position="126"/>
        <end position="225"/>
    </location>
</feature>
<evidence type="ECO:0000256" key="6">
    <source>
        <dbReference type="PROSITE-ProRule" id="PRU00169"/>
    </source>
</evidence>
<keyword evidence="3" id="KW-0805">Transcription regulation</keyword>